<evidence type="ECO:0000259" key="11">
    <source>
        <dbReference type="SMART" id="SM00477"/>
    </source>
</evidence>
<feature type="domain" description="ENPP1-3/EXOG-like endonuclease/phosphodiesterase" evidence="11">
    <location>
        <begin position="24"/>
        <end position="229"/>
    </location>
</feature>
<dbReference type="GO" id="GO:0016787">
    <property type="term" value="F:hydrolase activity"/>
    <property type="evidence" value="ECO:0007669"/>
    <property type="project" value="UniProtKB-KW"/>
</dbReference>
<sequence>MNNPFQIQPELRYGAPVCDEILVGRYFTIGYSWYFRQAKWTLEIINRNKYLLTKADRMNNFRADTRIPKRFRAGLGAYKNSGYDRGHLVASANSDILEIQNSETFLLSNMSPQKPYFNRRIWRKLEEAIRKLNDKPEILETYVLTAPVFYFDQKIKTIGDSSNEYGIDVPIPHAFVKSVLAEDDKGRLSLWTFEMENRQLSGELEDYLVVTYDAEQKVGGRFWDRIDGGDLHQQKKFPNPIWDY</sequence>
<comment type="caution">
    <text evidence="13">The sequence shown here is derived from an EMBL/GenBank/DDBJ whole genome shotgun (WGS) entry which is preliminary data.</text>
</comment>
<evidence type="ECO:0000256" key="10">
    <source>
        <dbReference type="RuleBase" id="RU366055"/>
    </source>
</evidence>
<dbReference type="Gene3D" id="3.40.570.10">
    <property type="entry name" value="Extracellular Endonuclease, subunit A"/>
    <property type="match status" value="1"/>
</dbReference>
<evidence type="ECO:0000256" key="7">
    <source>
        <dbReference type="ARBA" id="ARBA00022842"/>
    </source>
</evidence>
<keyword evidence="3 10" id="KW-0540">Nuclease</keyword>
<dbReference type="PROSITE" id="PS01070">
    <property type="entry name" value="NUCLEASE_NON_SPEC"/>
    <property type="match status" value="1"/>
</dbReference>
<keyword evidence="14" id="KW-1185">Reference proteome</keyword>
<dbReference type="InterPro" id="IPR020821">
    <property type="entry name" value="ENPP1-3/EXOG-like_nuc-like"/>
</dbReference>
<dbReference type="InterPro" id="IPR018524">
    <property type="entry name" value="DNA/RNA_endonuclease_AS"/>
</dbReference>
<organism evidence="13 14">
    <name type="scientific">Tenacibaculum aiptasiae</name>
    <dbReference type="NCBI Taxonomy" id="426481"/>
    <lineage>
        <taxon>Bacteria</taxon>
        <taxon>Pseudomonadati</taxon>
        <taxon>Bacteroidota</taxon>
        <taxon>Flavobacteriia</taxon>
        <taxon>Flavobacteriales</taxon>
        <taxon>Flavobacteriaceae</taxon>
        <taxon>Tenacibaculum</taxon>
    </lineage>
</organism>
<dbReference type="EMBL" id="WAAU01000003">
    <property type="protein sequence ID" value="KAB1160440.1"/>
    <property type="molecule type" value="Genomic_DNA"/>
</dbReference>
<dbReference type="Pfam" id="PF01223">
    <property type="entry name" value="Endonuclease_NS"/>
    <property type="match status" value="1"/>
</dbReference>
<keyword evidence="7" id="KW-0460">Magnesium</keyword>
<dbReference type="SMART" id="SM00477">
    <property type="entry name" value="NUC"/>
    <property type="match status" value="1"/>
</dbReference>
<comment type="cofactor">
    <cofactor evidence="1 10">
        <name>Mg(2+)</name>
        <dbReference type="ChEBI" id="CHEBI:18420"/>
    </cofactor>
</comment>
<keyword evidence="6 10" id="KW-0378">Hydrolase</keyword>
<accession>A0A7J5AU03</accession>
<evidence type="ECO:0000256" key="6">
    <source>
        <dbReference type="ARBA" id="ARBA00022801"/>
    </source>
</evidence>
<dbReference type="PANTHER" id="PTHR13966:SF5">
    <property type="entry name" value="ENDONUCLEASE G, MITOCHONDRIAL"/>
    <property type="match status" value="1"/>
</dbReference>
<dbReference type="PANTHER" id="PTHR13966">
    <property type="entry name" value="ENDONUCLEASE RELATED"/>
    <property type="match status" value="1"/>
</dbReference>
<feature type="domain" description="DNA/RNA non-specific endonuclease/pyrophosphatase/phosphodiesterase" evidence="12">
    <location>
        <begin position="23"/>
        <end position="229"/>
    </location>
</feature>
<evidence type="ECO:0000313" key="13">
    <source>
        <dbReference type="EMBL" id="KAB1160440.1"/>
    </source>
</evidence>
<proteinExistence type="inferred from homology"/>
<evidence type="ECO:0000259" key="12">
    <source>
        <dbReference type="SMART" id="SM00892"/>
    </source>
</evidence>
<feature type="binding site" evidence="9">
    <location>
        <position position="118"/>
    </location>
    <ligand>
        <name>Mg(2+)</name>
        <dbReference type="ChEBI" id="CHEBI:18420"/>
        <note>catalytic</note>
    </ligand>
</feature>
<gene>
    <name evidence="13" type="ORF">F7018_00765</name>
</gene>
<dbReference type="AlphaFoldDB" id="A0A7J5AU03"/>
<dbReference type="SUPFAM" id="SSF54060">
    <property type="entry name" value="His-Me finger endonucleases"/>
    <property type="match status" value="1"/>
</dbReference>
<dbReference type="SMART" id="SM00892">
    <property type="entry name" value="Endonuclease_NS"/>
    <property type="match status" value="1"/>
</dbReference>
<evidence type="ECO:0000256" key="3">
    <source>
        <dbReference type="ARBA" id="ARBA00022722"/>
    </source>
</evidence>
<evidence type="ECO:0000256" key="1">
    <source>
        <dbReference type="ARBA" id="ARBA00001946"/>
    </source>
</evidence>
<dbReference type="GO" id="GO:0004519">
    <property type="term" value="F:endonuclease activity"/>
    <property type="evidence" value="ECO:0007669"/>
    <property type="project" value="UniProtKB-UniRule"/>
</dbReference>
<reference evidence="13 14" key="1">
    <citation type="submission" date="2019-09" db="EMBL/GenBank/DDBJ databases">
        <authorList>
            <person name="Cao W.R."/>
        </authorList>
    </citation>
    <scope>NUCLEOTIDE SEQUENCE [LARGE SCALE GENOMIC DNA]</scope>
    <source>
        <strain evidence="14">a4</strain>
    </source>
</reference>
<dbReference type="GO" id="GO:0003676">
    <property type="term" value="F:nucleic acid binding"/>
    <property type="evidence" value="ECO:0007669"/>
    <property type="project" value="InterPro"/>
</dbReference>
<dbReference type="OrthoDB" id="9811262at2"/>
<dbReference type="Proteomes" id="UP000467305">
    <property type="component" value="Unassembled WGS sequence"/>
</dbReference>
<keyword evidence="4 9" id="KW-0479">Metal-binding</keyword>
<name>A0A7J5AU03_9FLAO</name>
<evidence type="ECO:0000256" key="5">
    <source>
        <dbReference type="ARBA" id="ARBA00022759"/>
    </source>
</evidence>
<evidence type="ECO:0000256" key="9">
    <source>
        <dbReference type="PIRSR" id="PIRSR640255-2"/>
    </source>
</evidence>
<dbReference type="GO" id="GO:0046872">
    <property type="term" value="F:metal ion binding"/>
    <property type="evidence" value="ECO:0007669"/>
    <property type="project" value="UniProtKB-KW"/>
</dbReference>
<dbReference type="InterPro" id="IPR040255">
    <property type="entry name" value="Non-specific_endonuclease"/>
</dbReference>
<evidence type="ECO:0000256" key="2">
    <source>
        <dbReference type="ARBA" id="ARBA00010052"/>
    </source>
</evidence>
<comment type="similarity">
    <text evidence="2 10">Belongs to the DNA/RNA non-specific endonuclease family.</text>
</comment>
<dbReference type="InterPro" id="IPR044925">
    <property type="entry name" value="His-Me_finger_sf"/>
</dbReference>
<keyword evidence="5 10" id="KW-0255">Endonuclease</keyword>
<feature type="active site" description="Proton acceptor" evidence="8">
    <location>
        <position position="87"/>
    </location>
</feature>
<evidence type="ECO:0000256" key="4">
    <source>
        <dbReference type="ARBA" id="ARBA00022723"/>
    </source>
</evidence>
<dbReference type="EC" id="3.1.30.-" evidence="10"/>
<evidence type="ECO:0000256" key="8">
    <source>
        <dbReference type="PIRSR" id="PIRSR640255-1"/>
    </source>
</evidence>
<dbReference type="RefSeq" id="WP_150898069.1">
    <property type="nucleotide sequence ID" value="NZ_CANMHX010000007.1"/>
</dbReference>
<protein>
    <recommendedName>
        <fullName evidence="10">Endonuclease</fullName>
        <ecNumber evidence="10">3.1.30.-</ecNumber>
    </recommendedName>
</protein>
<evidence type="ECO:0000313" key="14">
    <source>
        <dbReference type="Proteomes" id="UP000467305"/>
    </source>
</evidence>
<dbReference type="InterPro" id="IPR001604">
    <property type="entry name" value="Endo_G_ENPP1-like_dom"/>
</dbReference>
<dbReference type="InterPro" id="IPR044929">
    <property type="entry name" value="DNA/RNA_non-sp_Endonuclease_sf"/>
</dbReference>